<dbReference type="Proteomes" id="UP000797356">
    <property type="component" value="Chromosome 14"/>
</dbReference>
<protein>
    <submittedName>
        <fullName evidence="3">Uncharacterized protein</fullName>
    </submittedName>
</protein>
<evidence type="ECO:0000313" key="3">
    <source>
        <dbReference type="EMBL" id="KAG1367676.1"/>
    </source>
</evidence>
<feature type="region of interest" description="Disordered" evidence="1">
    <location>
        <begin position="33"/>
        <end position="63"/>
    </location>
</feature>
<proteinExistence type="predicted"/>
<dbReference type="AlphaFoldDB" id="A0A8K0NBC6"/>
<sequence length="81" mass="8490">MKRSGATVAAASVAVASSTAALTAAVSYTAALSNSSSDPNFQLPAQSGEREEQRRSSSATDRFAPRFDGLRFIETLVTGHR</sequence>
<name>A0A8K0NBC6_COCNU</name>
<feature type="compositionally biased region" description="Polar residues" evidence="1">
    <location>
        <begin position="33"/>
        <end position="45"/>
    </location>
</feature>
<dbReference type="EMBL" id="CM017885">
    <property type="protein sequence ID" value="KAG1367676.1"/>
    <property type="molecule type" value="Genomic_DNA"/>
</dbReference>
<evidence type="ECO:0000313" key="4">
    <source>
        <dbReference type="Proteomes" id="UP000797356"/>
    </source>
</evidence>
<keyword evidence="2" id="KW-0732">Signal</keyword>
<feature type="chain" id="PRO_5035427590" evidence="2">
    <location>
        <begin position="26"/>
        <end position="81"/>
    </location>
</feature>
<organism evidence="3 4">
    <name type="scientific">Cocos nucifera</name>
    <name type="common">Coconut palm</name>
    <dbReference type="NCBI Taxonomy" id="13894"/>
    <lineage>
        <taxon>Eukaryota</taxon>
        <taxon>Viridiplantae</taxon>
        <taxon>Streptophyta</taxon>
        <taxon>Embryophyta</taxon>
        <taxon>Tracheophyta</taxon>
        <taxon>Spermatophyta</taxon>
        <taxon>Magnoliopsida</taxon>
        <taxon>Liliopsida</taxon>
        <taxon>Arecaceae</taxon>
        <taxon>Arecoideae</taxon>
        <taxon>Cocoseae</taxon>
        <taxon>Attaleinae</taxon>
        <taxon>Cocos</taxon>
    </lineage>
</organism>
<dbReference type="PANTHER" id="PTHR34683">
    <property type="entry name" value="EXPRESSED PROTEIN-RELATED"/>
    <property type="match status" value="1"/>
</dbReference>
<gene>
    <name evidence="3" type="ORF">COCNU_14G001440</name>
</gene>
<keyword evidence="4" id="KW-1185">Reference proteome</keyword>
<reference evidence="3" key="1">
    <citation type="journal article" date="2017" name="Gigascience">
        <title>The genome draft of coconut (Cocos nucifera).</title>
        <authorList>
            <person name="Xiao Y."/>
            <person name="Xu P."/>
            <person name="Fan H."/>
            <person name="Baudouin L."/>
            <person name="Xia W."/>
            <person name="Bocs S."/>
            <person name="Xu J."/>
            <person name="Li Q."/>
            <person name="Guo A."/>
            <person name="Zhou L."/>
            <person name="Li J."/>
            <person name="Wu Y."/>
            <person name="Ma Z."/>
            <person name="Armero A."/>
            <person name="Issali A.E."/>
            <person name="Liu N."/>
            <person name="Peng M."/>
            <person name="Yang Y."/>
        </authorList>
    </citation>
    <scope>NUCLEOTIDE SEQUENCE</scope>
    <source>
        <tissue evidence="3">Spear leaf of Hainan Tall coconut</tissue>
    </source>
</reference>
<accession>A0A8K0NBC6</accession>
<reference evidence="3" key="2">
    <citation type="submission" date="2019-07" db="EMBL/GenBank/DDBJ databases">
        <authorList>
            <person name="Yang Y."/>
            <person name="Bocs S."/>
            <person name="Baudouin L."/>
        </authorList>
    </citation>
    <scope>NUCLEOTIDE SEQUENCE</scope>
    <source>
        <tissue evidence="3">Spear leaf of Hainan Tall coconut</tissue>
    </source>
</reference>
<dbReference type="PANTHER" id="PTHR34683:SF2">
    <property type="entry name" value="EXPRESSED PROTEIN"/>
    <property type="match status" value="1"/>
</dbReference>
<feature type="signal peptide" evidence="2">
    <location>
        <begin position="1"/>
        <end position="25"/>
    </location>
</feature>
<comment type="caution">
    <text evidence="3">The sequence shown here is derived from an EMBL/GenBank/DDBJ whole genome shotgun (WGS) entry which is preliminary data.</text>
</comment>
<evidence type="ECO:0000256" key="1">
    <source>
        <dbReference type="SAM" id="MobiDB-lite"/>
    </source>
</evidence>
<evidence type="ECO:0000256" key="2">
    <source>
        <dbReference type="SAM" id="SignalP"/>
    </source>
</evidence>